<reference evidence="3" key="1">
    <citation type="submission" date="2013-02" db="EMBL/GenBank/DDBJ databases">
        <title>The complete genome sequence of Corynebacterium casei LMG S-19264 (=DSM 44701).</title>
        <authorList>
            <person name="Ruckert C."/>
            <person name="Albersmeier A."/>
            <person name="Kalinowski J."/>
        </authorList>
    </citation>
    <scope>NUCLEOTIDE SEQUENCE [LARGE SCALE GENOMIC DNA]</scope>
    <source>
        <strain evidence="3">LMG S-19264</strain>
    </source>
</reference>
<dbReference type="NCBIfam" id="TIGR02206">
    <property type="entry name" value="intg_mem_TP0381"/>
    <property type="match status" value="1"/>
</dbReference>
<organism evidence="2 3">
    <name type="scientific">Corynebacterium casei LMG S-19264</name>
    <dbReference type="NCBI Taxonomy" id="1285583"/>
    <lineage>
        <taxon>Bacteria</taxon>
        <taxon>Bacillati</taxon>
        <taxon>Actinomycetota</taxon>
        <taxon>Actinomycetes</taxon>
        <taxon>Mycobacteriales</taxon>
        <taxon>Corynebacteriaceae</taxon>
        <taxon>Corynebacterium</taxon>
    </lineage>
</organism>
<feature type="transmembrane region" description="Helical" evidence="1">
    <location>
        <begin position="182"/>
        <end position="202"/>
    </location>
</feature>
<feature type="transmembrane region" description="Helical" evidence="1">
    <location>
        <begin position="39"/>
        <end position="58"/>
    </location>
</feature>
<dbReference type="RefSeq" id="WP_025388298.1">
    <property type="nucleotide sequence ID" value="NZ_CP004350.1"/>
</dbReference>
<sequence>MTRPPLANVRPVLEEPWRSLSWVNPLESRYERMRQFRPLHFSMLVVSIITTGIFIMAAKHYERLGTLKKARVVSGWVLGVLGALWGLVSLDPKQRDVRETLPLHMCDVLRPIMSLALITGHPFALQLSTYWGIVFNPQAMLSPDLPYYFEPKWLRFSTYWFFHIVALAIPVALLATGMKLTWKGFAGTVAMTQVWVVATTALNRLFGSNYGFIAAHPNGHSLLSILGPWPHYLLPADIGVTSLFALLTAGFKDSAR</sequence>
<dbReference type="Pfam" id="PF14808">
    <property type="entry name" value="TMEM164"/>
    <property type="match status" value="1"/>
</dbReference>
<feature type="transmembrane region" description="Helical" evidence="1">
    <location>
        <begin position="153"/>
        <end position="175"/>
    </location>
</feature>
<accession>A0ABN4CGJ1</accession>
<evidence type="ECO:0000256" key="1">
    <source>
        <dbReference type="SAM" id="Phobius"/>
    </source>
</evidence>
<keyword evidence="1" id="KW-1133">Transmembrane helix</keyword>
<gene>
    <name evidence="2" type="ORF">CCASEI_13625</name>
</gene>
<name>A0ABN4CGJ1_9CORY</name>
<dbReference type="GeneID" id="82878816"/>
<evidence type="ECO:0000313" key="3">
    <source>
        <dbReference type="Proteomes" id="UP000019226"/>
    </source>
</evidence>
<protein>
    <recommendedName>
        <fullName evidence="4">TIGR02206 family membrane protein</fullName>
    </recommendedName>
</protein>
<dbReference type="InterPro" id="IPR011737">
    <property type="entry name" value="CHP02206_TP0381"/>
</dbReference>
<proteinExistence type="predicted"/>
<keyword evidence="1" id="KW-0472">Membrane</keyword>
<dbReference type="Proteomes" id="UP000019226">
    <property type="component" value="Chromosome"/>
</dbReference>
<feature type="transmembrane region" description="Helical" evidence="1">
    <location>
        <begin position="232"/>
        <end position="251"/>
    </location>
</feature>
<keyword evidence="1" id="KW-0812">Transmembrane</keyword>
<dbReference type="EMBL" id="CP004350">
    <property type="protein sequence ID" value="AHI21275.1"/>
    <property type="molecule type" value="Genomic_DNA"/>
</dbReference>
<feature type="transmembrane region" description="Helical" evidence="1">
    <location>
        <begin position="70"/>
        <end position="90"/>
    </location>
</feature>
<keyword evidence="3" id="KW-1185">Reference proteome</keyword>
<feature type="transmembrane region" description="Helical" evidence="1">
    <location>
        <begin position="111"/>
        <end position="133"/>
    </location>
</feature>
<evidence type="ECO:0000313" key="2">
    <source>
        <dbReference type="EMBL" id="AHI21275.1"/>
    </source>
</evidence>
<evidence type="ECO:0008006" key="4">
    <source>
        <dbReference type="Google" id="ProtNLM"/>
    </source>
</evidence>